<dbReference type="Proteomes" id="UP001165136">
    <property type="component" value="Unassembled WGS sequence"/>
</dbReference>
<dbReference type="AlphaFoldDB" id="A0A9W6R5U8"/>
<sequence length="163" mass="17746">MPKTRRLVSPKWLLVASTPSQRPDVGQRIVDDLAHRAVRPERHFLQKESAVAGHIKRECSTCDTQPRKELGCRSLPMPNWSHGRVTWFAGSSEKAQSTGARSPSRTATCREPAPFRVLSALLGSWQDRLTARSRDFVAGAARLDAYLTGRGAGATIGAGPADS</sequence>
<accession>A0A9W6R5U8</accession>
<protein>
    <submittedName>
        <fullName evidence="1">Uncharacterized protein</fullName>
    </submittedName>
</protein>
<organism evidence="1 2">
    <name type="scientific">Amycolatopsis taiwanensis</name>
    <dbReference type="NCBI Taxonomy" id="342230"/>
    <lineage>
        <taxon>Bacteria</taxon>
        <taxon>Bacillati</taxon>
        <taxon>Actinomycetota</taxon>
        <taxon>Actinomycetes</taxon>
        <taxon>Pseudonocardiales</taxon>
        <taxon>Pseudonocardiaceae</taxon>
        <taxon>Amycolatopsis</taxon>
    </lineage>
</organism>
<comment type="caution">
    <text evidence="1">The sequence shown here is derived from an EMBL/GenBank/DDBJ whole genome shotgun (WGS) entry which is preliminary data.</text>
</comment>
<name>A0A9W6R5U8_9PSEU</name>
<gene>
    <name evidence="1" type="ORF">Atai01_46390</name>
</gene>
<evidence type="ECO:0000313" key="1">
    <source>
        <dbReference type="EMBL" id="GLY68020.1"/>
    </source>
</evidence>
<evidence type="ECO:0000313" key="2">
    <source>
        <dbReference type="Proteomes" id="UP001165136"/>
    </source>
</evidence>
<proteinExistence type="predicted"/>
<dbReference type="EMBL" id="BSTI01000010">
    <property type="protein sequence ID" value="GLY68020.1"/>
    <property type="molecule type" value="Genomic_DNA"/>
</dbReference>
<keyword evidence="2" id="KW-1185">Reference proteome</keyword>
<reference evidence="1" key="1">
    <citation type="submission" date="2023-03" db="EMBL/GenBank/DDBJ databases">
        <title>Amycolatopsis taiwanensis NBRC 103393.</title>
        <authorList>
            <person name="Ichikawa N."/>
            <person name="Sato H."/>
            <person name="Tonouchi N."/>
        </authorList>
    </citation>
    <scope>NUCLEOTIDE SEQUENCE</scope>
    <source>
        <strain evidence="1">NBRC 103393</strain>
    </source>
</reference>